<keyword evidence="2" id="KW-1185">Reference proteome</keyword>
<reference evidence="1 2" key="1">
    <citation type="submission" date="2019-04" db="EMBL/GenBank/DDBJ databases">
        <title>Bacillus caeni sp. nov., a bacterium isolated from mangrove sediment.</title>
        <authorList>
            <person name="Huang H."/>
            <person name="Mo K."/>
            <person name="Hu Y."/>
        </authorList>
    </citation>
    <scope>NUCLEOTIDE SEQUENCE [LARGE SCALE GENOMIC DNA]</scope>
    <source>
        <strain evidence="1 2">HB172195</strain>
    </source>
</reference>
<sequence length="406" mass="46542">MNIVAIEYFQHNLRFLSTVMSVKTIHENSKVLIYGKDQYGYQRELDEKHIEKIKRNIINNDNTLLPTSIILSIDEKDVCKIEKPFVDLDCNFINLDLEESNLGNELFRIVDGQHRLAGLRAAYDETNNPSFINFKLNVVILVIPNQQRSIEVNIFNDINSTQKKLKTDLIELVRAKYILLGETPIPIKDSGVVNYIGMNVANLLNEDEFFKNGVWRNAIQLVGSVEATEGIIGVSAFKKAISPILRFFYNRSELKEYIKEMAQTDEKINIDRLNEFSFELAQLIDKVWEEVEKKWGLCFKDSSQLDKYGYRYSDGFYLQKTTGANAIMRIIMMILKDKEKDGSRITMNNTAARDRVISEVLNDFVSILSSSVVRAEDWKNGGQFAGLTSGSGFKIAVNLIYPKREE</sequence>
<dbReference type="AlphaFoldDB" id="A0A5R9F322"/>
<proteinExistence type="predicted"/>
<evidence type="ECO:0000313" key="1">
    <source>
        <dbReference type="EMBL" id="TLS35303.1"/>
    </source>
</evidence>
<evidence type="ECO:0000313" key="2">
    <source>
        <dbReference type="Proteomes" id="UP000308230"/>
    </source>
</evidence>
<accession>A0A5R9F322</accession>
<dbReference type="Proteomes" id="UP000308230">
    <property type="component" value="Unassembled WGS sequence"/>
</dbReference>
<comment type="caution">
    <text evidence="1">The sequence shown here is derived from an EMBL/GenBank/DDBJ whole genome shotgun (WGS) entry which is preliminary data.</text>
</comment>
<dbReference type="NCBIfam" id="TIGR03187">
    <property type="entry name" value="DGQHR"/>
    <property type="match status" value="1"/>
</dbReference>
<organism evidence="1 2">
    <name type="scientific">Exobacillus caeni</name>
    <dbReference type="NCBI Taxonomy" id="2574798"/>
    <lineage>
        <taxon>Bacteria</taxon>
        <taxon>Bacillati</taxon>
        <taxon>Bacillota</taxon>
        <taxon>Bacilli</taxon>
        <taxon>Bacillales</taxon>
        <taxon>Guptibacillaceae</taxon>
        <taxon>Exobacillus</taxon>
    </lineage>
</organism>
<dbReference type="OrthoDB" id="9789139at2"/>
<protein>
    <submittedName>
        <fullName evidence="1">DGQHR domain-containing protein</fullName>
    </submittedName>
</protein>
<dbReference type="InterPro" id="IPR017601">
    <property type="entry name" value="DGQHR-contain_dom"/>
</dbReference>
<dbReference type="CDD" id="cd16413">
    <property type="entry name" value="DGQHR_domain"/>
    <property type="match status" value="1"/>
</dbReference>
<dbReference type="InterPro" id="IPR017642">
    <property type="entry name" value="DNA_S_mod_DndB"/>
</dbReference>
<dbReference type="EMBL" id="SWLG01000024">
    <property type="protein sequence ID" value="TLS35303.1"/>
    <property type="molecule type" value="Genomic_DNA"/>
</dbReference>
<dbReference type="RefSeq" id="WP_138129191.1">
    <property type="nucleotide sequence ID" value="NZ_SWLG01000024.1"/>
</dbReference>
<gene>
    <name evidence="1" type="ORF">FCL54_21195</name>
</gene>
<dbReference type="Pfam" id="PF14072">
    <property type="entry name" value="DndB"/>
    <property type="match status" value="1"/>
</dbReference>
<name>A0A5R9F322_9BACL</name>